<feature type="transmembrane region" description="Helical" evidence="6">
    <location>
        <begin position="154"/>
        <end position="173"/>
    </location>
</feature>
<sequence length="493" mass="52717">MSEQRPPESAGTTPAVGKDEWVARLDDNRARRTGLPGVVEERLRNVPWWAWLTLFVAAVAALPIVYDSGYVRRVAFDTVVYMLLALGLNVVVGWGGLLDLGYVAFYGIGAYSYALLSSNQFDVHLPTLVTVPLVVAIGAVVGLLVGLPSRRLSGDYLAIVTLFFFQLFIVVVTNGDHLFGTNVTGGSNGIGGVEADVDPFNLFGRDLVVSTGGIFNVWYLYVALAFFVVVFVLLRFVNHSRIGRAWRSLREDPLAAEMMGMPVNWLKLLAFSFGAAVAALSGTIFAGLNGGVFPTTFAFPLLITVYTMVILGGSGSQAGVVVGAILVNVLLELLRDPGQSRYLFYFLIVVGLLAIFRLSVRLAVVLGGTIVLGFAVHAIASSISDAAVSGASNGGGWLADALRQWVITPSSLGAWAPISYVALVSLVLVLTLLAGWVRIAVLVPTLYLAAFVWENVMLAKPEATRFIVLGAILVAVMIVRPSGLLGEKRVEIV</sequence>
<organism evidence="7 8">
    <name type="scientific">Gaiella occulta</name>
    <dbReference type="NCBI Taxonomy" id="1002870"/>
    <lineage>
        <taxon>Bacteria</taxon>
        <taxon>Bacillati</taxon>
        <taxon>Actinomycetota</taxon>
        <taxon>Thermoleophilia</taxon>
        <taxon>Gaiellales</taxon>
        <taxon>Gaiellaceae</taxon>
        <taxon>Gaiella</taxon>
    </lineage>
</organism>
<protein>
    <submittedName>
        <fullName evidence="7">Branched-chain amino acid transport system / permease component</fullName>
    </submittedName>
</protein>
<evidence type="ECO:0000256" key="6">
    <source>
        <dbReference type="SAM" id="Phobius"/>
    </source>
</evidence>
<dbReference type="GO" id="GO:0005886">
    <property type="term" value="C:plasma membrane"/>
    <property type="evidence" value="ECO:0007669"/>
    <property type="project" value="UniProtKB-SubCell"/>
</dbReference>
<dbReference type="Proteomes" id="UP000254134">
    <property type="component" value="Unassembled WGS sequence"/>
</dbReference>
<dbReference type="InterPro" id="IPR043428">
    <property type="entry name" value="LivM-like"/>
</dbReference>
<feature type="transmembrane region" description="Helical" evidence="6">
    <location>
        <begin position="308"/>
        <end position="331"/>
    </location>
</feature>
<evidence type="ECO:0000256" key="3">
    <source>
        <dbReference type="ARBA" id="ARBA00022692"/>
    </source>
</evidence>
<dbReference type="Pfam" id="PF02653">
    <property type="entry name" value="BPD_transp_2"/>
    <property type="match status" value="1"/>
</dbReference>
<proteinExistence type="predicted"/>
<reference evidence="8" key="2">
    <citation type="journal article" date="2019" name="MicrobiologyOpen">
        <title>High-quality draft genome sequence of Gaiella occulta isolated from a 150 meter deep mineral water borehole and comparison with the genome sequences of other deep-branching lineages of the phylum Actinobacteria.</title>
        <authorList>
            <person name="Severino R."/>
            <person name="Froufe H.J.C."/>
            <person name="Barroso C."/>
            <person name="Albuquerque L."/>
            <person name="Lobo-da-Cunha A."/>
            <person name="da Costa M.S."/>
            <person name="Egas C."/>
        </authorList>
    </citation>
    <scope>NUCLEOTIDE SEQUENCE [LARGE SCALE GENOMIC DNA]</scope>
    <source>
        <strain evidence="8">F2-233</strain>
    </source>
</reference>
<name>A0A7M2YWA3_9ACTN</name>
<dbReference type="PANTHER" id="PTHR30482:SF10">
    <property type="entry name" value="HIGH-AFFINITY BRANCHED-CHAIN AMINO ACID TRANSPORT PROTEIN BRAE"/>
    <property type="match status" value="1"/>
</dbReference>
<evidence type="ECO:0000256" key="4">
    <source>
        <dbReference type="ARBA" id="ARBA00022989"/>
    </source>
</evidence>
<feature type="transmembrane region" description="Helical" evidence="6">
    <location>
        <begin position="78"/>
        <end position="105"/>
    </location>
</feature>
<reference evidence="7 8" key="1">
    <citation type="submission" date="2018-07" db="EMBL/GenBank/DDBJ databases">
        <title>High-quality-draft genome sequence of Gaiella occulta.</title>
        <authorList>
            <person name="Severino R."/>
            <person name="Froufe H.J.C."/>
            <person name="Rainey F.A."/>
            <person name="Barroso C."/>
            <person name="Albuquerque L."/>
            <person name="Lobo-Da-Cunha A."/>
            <person name="Da Costa M.S."/>
            <person name="Egas C."/>
        </authorList>
    </citation>
    <scope>NUCLEOTIDE SEQUENCE [LARGE SCALE GENOMIC DNA]</scope>
    <source>
        <strain evidence="7 8">F2-233</strain>
    </source>
</reference>
<evidence type="ECO:0000256" key="5">
    <source>
        <dbReference type="ARBA" id="ARBA00023136"/>
    </source>
</evidence>
<gene>
    <name evidence="7" type="ORF">Gocc_1998</name>
</gene>
<dbReference type="EMBL" id="QQZY01000004">
    <property type="protein sequence ID" value="RDI74422.1"/>
    <property type="molecule type" value="Genomic_DNA"/>
</dbReference>
<evidence type="ECO:0000313" key="8">
    <source>
        <dbReference type="Proteomes" id="UP000254134"/>
    </source>
</evidence>
<accession>A0A7M2YWA3</accession>
<keyword evidence="2" id="KW-1003">Cell membrane</keyword>
<dbReference type="InterPro" id="IPR001851">
    <property type="entry name" value="ABC_transp_permease"/>
</dbReference>
<dbReference type="RefSeq" id="WP_114796415.1">
    <property type="nucleotide sequence ID" value="NZ_QQZY01000004.1"/>
</dbReference>
<feature type="transmembrane region" description="Helical" evidence="6">
    <location>
        <begin position="125"/>
        <end position="147"/>
    </location>
</feature>
<feature type="transmembrane region" description="Helical" evidence="6">
    <location>
        <begin position="466"/>
        <end position="485"/>
    </location>
</feature>
<keyword evidence="5 6" id="KW-0472">Membrane</keyword>
<comment type="caution">
    <text evidence="7">The sequence shown here is derived from an EMBL/GenBank/DDBJ whole genome shotgun (WGS) entry which is preliminary data.</text>
</comment>
<feature type="transmembrane region" description="Helical" evidence="6">
    <location>
        <begin position="48"/>
        <end position="66"/>
    </location>
</feature>
<evidence type="ECO:0000256" key="2">
    <source>
        <dbReference type="ARBA" id="ARBA00022475"/>
    </source>
</evidence>
<feature type="transmembrane region" description="Helical" evidence="6">
    <location>
        <begin position="218"/>
        <end position="237"/>
    </location>
</feature>
<keyword evidence="8" id="KW-1185">Reference proteome</keyword>
<feature type="transmembrane region" description="Helical" evidence="6">
    <location>
        <begin position="412"/>
        <end position="433"/>
    </location>
</feature>
<dbReference type="CDD" id="cd06581">
    <property type="entry name" value="TM_PBP1_LivM_like"/>
    <property type="match status" value="1"/>
</dbReference>
<dbReference type="AlphaFoldDB" id="A0A7M2YWA3"/>
<feature type="transmembrane region" description="Helical" evidence="6">
    <location>
        <begin position="343"/>
        <end position="364"/>
    </location>
</feature>
<dbReference type="OrthoDB" id="9814461at2"/>
<dbReference type="PANTHER" id="PTHR30482">
    <property type="entry name" value="HIGH-AFFINITY BRANCHED-CHAIN AMINO ACID TRANSPORT SYSTEM PERMEASE"/>
    <property type="match status" value="1"/>
</dbReference>
<comment type="subcellular location">
    <subcellularLocation>
        <location evidence="1">Cell membrane</location>
        <topology evidence="1">Multi-pass membrane protein</topology>
    </subcellularLocation>
</comment>
<dbReference type="GO" id="GO:0015658">
    <property type="term" value="F:branched-chain amino acid transmembrane transporter activity"/>
    <property type="evidence" value="ECO:0007669"/>
    <property type="project" value="InterPro"/>
</dbReference>
<keyword evidence="4 6" id="KW-1133">Transmembrane helix</keyword>
<evidence type="ECO:0000313" key="7">
    <source>
        <dbReference type="EMBL" id="RDI74422.1"/>
    </source>
</evidence>
<feature type="transmembrane region" description="Helical" evidence="6">
    <location>
        <begin position="439"/>
        <end position="459"/>
    </location>
</feature>
<feature type="transmembrane region" description="Helical" evidence="6">
    <location>
        <begin position="268"/>
        <end position="288"/>
    </location>
</feature>
<evidence type="ECO:0000256" key="1">
    <source>
        <dbReference type="ARBA" id="ARBA00004651"/>
    </source>
</evidence>
<keyword evidence="3 6" id="KW-0812">Transmembrane</keyword>